<accession>A0A067M8S2</accession>
<feature type="compositionally biased region" description="Basic residues" evidence="1">
    <location>
        <begin position="10"/>
        <end position="20"/>
    </location>
</feature>
<evidence type="ECO:0000256" key="1">
    <source>
        <dbReference type="SAM" id="MobiDB-lite"/>
    </source>
</evidence>
<feature type="region of interest" description="Disordered" evidence="1">
    <location>
        <begin position="1"/>
        <end position="20"/>
    </location>
</feature>
<evidence type="ECO:0000313" key="2">
    <source>
        <dbReference type="EMBL" id="KDQ08252.1"/>
    </source>
</evidence>
<organism evidence="2 3">
    <name type="scientific">Botryobasidium botryosum (strain FD-172 SS1)</name>
    <dbReference type="NCBI Taxonomy" id="930990"/>
    <lineage>
        <taxon>Eukaryota</taxon>
        <taxon>Fungi</taxon>
        <taxon>Dikarya</taxon>
        <taxon>Basidiomycota</taxon>
        <taxon>Agaricomycotina</taxon>
        <taxon>Agaricomycetes</taxon>
        <taxon>Cantharellales</taxon>
        <taxon>Botryobasidiaceae</taxon>
        <taxon>Botryobasidium</taxon>
    </lineage>
</organism>
<proteinExistence type="predicted"/>
<dbReference type="AlphaFoldDB" id="A0A067M8S2"/>
<gene>
    <name evidence="2" type="ORF">BOTBODRAFT_570855</name>
</gene>
<sequence>MRIQRERERKKVRRIARKSKKRAETKQIVFNSDGTYRPPSASGSSSSTFLINFCQRDSLSFCSVGLRDSARVVLKNACFVKLISRTRLKLDTMARLTIYQESVLLFGQHAPDVLVEGVDALQLESVCIQQRVQRRSGIDVALVRGRRALEPGLDLELWQSANSRRARRCHALARSGRDVGRRRWRAHGAIIRVRFLQRRA</sequence>
<dbReference type="InParanoid" id="A0A067M8S2"/>
<dbReference type="EMBL" id="KL198093">
    <property type="protein sequence ID" value="KDQ08252.1"/>
    <property type="molecule type" value="Genomic_DNA"/>
</dbReference>
<reference evidence="3" key="1">
    <citation type="journal article" date="2014" name="Proc. Natl. Acad. Sci. U.S.A.">
        <title>Extensive sampling of basidiomycete genomes demonstrates inadequacy of the white-rot/brown-rot paradigm for wood decay fungi.</title>
        <authorList>
            <person name="Riley R."/>
            <person name="Salamov A.A."/>
            <person name="Brown D.W."/>
            <person name="Nagy L.G."/>
            <person name="Floudas D."/>
            <person name="Held B.W."/>
            <person name="Levasseur A."/>
            <person name="Lombard V."/>
            <person name="Morin E."/>
            <person name="Otillar R."/>
            <person name="Lindquist E.A."/>
            <person name="Sun H."/>
            <person name="LaButti K.M."/>
            <person name="Schmutz J."/>
            <person name="Jabbour D."/>
            <person name="Luo H."/>
            <person name="Baker S.E."/>
            <person name="Pisabarro A.G."/>
            <person name="Walton J.D."/>
            <person name="Blanchette R.A."/>
            <person name="Henrissat B."/>
            <person name="Martin F."/>
            <person name="Cullen D."/>
            <person name="Hibbett D.S."/>
            <person name="Grigoriev I.V."/>
        </authorList>
    </citation>
    <scope>NUCLEOTIDE SEQUENCE [LARGE SCALE GENOMIC DNA]</scope>
    <source>
        <strain evidence="3">FD-172 SS1</strain>
    </source>
</reference>
<keyword evidence="3" id="KW-1185">Reference proteome</keyword>
<dbReference type="HOGENOM" id="CLU_1366046_0_0_1"/>
<dbReference type="Proteomes" id="UP000027195">
    <property type="component" value="Unassembled WGS sequence"/>
</dbReference>
<protein>
    <submittedName>
        <fullName evidence="2">Uncharacterized protein</fullName>
    </submittedName>
</protein>
<name>A0A067M8S2_BOTB1</name>
<evidence type="ECO:0000313" key="3">
    <source>
        <dbReference type="Proteomes" id="UP000027195"/>
    </source>
</evidence>